<reference evidence="4" key="1">
    <citation type="journal article" date="2019" name="Int. J. Syst. Evol. Microbiol.">
        <title>The Global Catalogue of Microorganisms (GCM) 10K type strain sequencing project: providing services to taxonomists for standard genome sequencing and annotation.</title>
        <authorList>
            <consortium name="The Broad Institute Genomics Platform"/>
            <consortium name="The Broad Institute Genome Sequencing Center for Infectious Disease"/>
            <person name="Wu L."/>
            <person name="Ma J."/>
        </authorList>
    </citation>
    <scope>NUCLEOTIDE SEQUENCE [LARGE SCALE GENOMIC DNA]</scope>
    <source>
        <strain evidence="4">JCM 17975</strain>
    </source>
</reference>
<evidence type="ECO:0000313" key="3">
    <source>
        <dbReference type="EMBL" id="GAA4691407.1"/>
    </source>
</evidence>
<accession>A0ABP8WLB6</accession>
<feature type="domain" description="Septum formation-related" evidence="2">
    <location>
        <begin position="87"/>
        <end position="177"/>
    </location>
</feature>
<comment type="caution">
    <text evidence="3">The sequence shown here is derived from an EMBL/GenBank/DDBJ whole genome shotgun (WGS) entry which is preliminary data.</text>
</comment>
<protein>
    <recommendedName>
        <fullName evidence="2">Septum formation-related domain-containing protein</fullName>
    </recommendedName>
</protein>
<feature type="signal peptide" evidence="1">
    <location>
        <begin position="1"/>
        <end position="28"/>
    </location>
</feature>
<gene>
    <name evidence="3" type="ORF">GCM10023198_07780</name>
</gene>
<keyword evidence="1" id="KW-0732">Signal</keyword>
<dbReference type="InterPro" id="IPR026004">
    <property type="entry name" value="Septum_form"/>
</dbReference>
<name>A0ABP8WLB6_9MICO</name>
<evidence type="ECO:0000256" key="1">
    <source>
        <dbReference type="SAM" id="SignalP"/>
    </source>
</evidence>
<evidence type="ECO:0000259" key="2">
    <source>
        <dbReference type="Pfam" id="PF13845"/>
    </source>
</evidence>
<dbReference type="PROSITE" id="PS51257">
    <property type="entry name" value="PROKAR_LIPOPROTEIN"/>
    <property type="match status" value="1"/>
</dbReference>
<sequence>MNRTFRSLRNARLLATAAAMTVSLTMLTGCGAALDEILSGGEPPRDEPGGEITASAEADAFEILKGDCIDLGALAGYDDHAAGEEYEVESVPVVPCAEPHTGEVYAELVMEGDRFPGEKGMAKTFDDWCYAEFEKFVGISYDESVYGYTGFYPTKDTWEMLDDRTLQCIVSSEEPVKGTLKDALK</sequence>
<dbReference type="RefSeq" id="WP_253875283.1">
    <property type="nucleotide sequence ID" value="NZ_JAMTCT010000020.1"/>
</dbReference>
<dbReference type="Proteomes" id="UP001500843">
    <property type="component" value="Unassembled WGS sequence"/>
</dbReference>
<dbReference type="Pfam" id="PF13845">
    <property type="entry name" value="Septum_form"/>
    <property type="match status" value="1"/>
</dbReference>
<proteinExistence type="predicted"/>
<evidence type="ECO:0000313" key="4">
    <source>
        <dbReference type="Proteomes" id="UP001500843"/>
    </source>
</evidence>
<organism evidence="3 4">
    <name type="scientific">Promicromonospora umidemergens</name>
    <dbReference type="NCBI Taxonomy" id="629679"/>
    <lineage>
        <taxon>Bacteria</taxon>
        <taxon>Bacillati</taxon>
        <taxon>Actinomycetota</taxon>
        <taxon>Actinomycetes</taxon>
        <taxon>Micrococcales</taxon>
        <taxon>Promicromonosporaceae</taxon>
        <taxon>Promicromonospora</taxon>
    </lineage>
</organism>
<feature type="chain" id="PRO_5047241247" description="Septum formation-related domain-containing protein" evidence="1">
    <location>
        <begin position="29"/>
        <end position="185"/>
    </location>
</feature>
<dbReference type="EMBL" id="BAABHM010000005">
    <property type="protein sequence ID" value="GAA4691407.1"/>
    <property type="molecule type" value="Genomic_DNA"/>
</dbReference>
<keyword evidence="4" id="KW-1185">Reference proteome</keyword>